<evidence type="ECO:0000313" key="1">
    <source>
        <dbReference type="EMBL" id="QOY34748.1"/>
    </source>
</evidence>
<reference evidence="1 2" key="2">
    <citation type="journal article" date="2019" name="Int. J. Syst. Evol. Microbiol.">
        <title>Anaerobacillus isosaccharinicus sp. nov., an alkaliphilic bacterium which degrades isosaccharinic acid.</title>
        <authorList>
            <person name="Bassil N.M."/>
            <person name="Lloyd J.R."/>
        </authorList>
    </citation>
    <scope>NUCLEOTIDE SEQUENCE [LARGE SCALE GENOMIC DNA]</scope>
    <source>
        <strain evidence="1 2">NB2006</strain>
    </source>
</reference>
<organism evidence="1 2">
    <name type="scientific">Anaerobacillus isosaccharinicus</name>
    <dbReference type="NCBI Taxonomy" id="1532552"/>
    <lineage>
        <taxon>Bacteria</taxon>
        <taxon>Bacillati</taxon>
        <taxon>Bacillota</taxon>
        <taxon>Bacilli</taxon>
        <taxon>Bacillales</taxon>
        <taxon>Bacillaceae</taxon>
        <taxon>Anaerobacillus</taxon>
    </lineage>
</organism>
<name>A0A7S7L5C5_9BACI</name>
<gene>
    <name evidence="1" type="ORF">AWH56_018750</name>
</gene>
<dbReference type="EMBL" id="CP063356">
    <property type="protein sequence ID" value="QOY34748.1"/>
    <property type="molecule type" value="Genomic_DNA"/>
</dbReference>
<evidence type="ECO:0000313" key="2">
    <source>
        <dbReference type="Proteomes" id="UP000180175"/>
    </source>
</evidence>
<dbReference type="Proteomes" id="UP000180175">
    <property type="component" value="Chromosome"/>
</dbReference>
<proteinExistence type="predicted"/>
<protein>
    <submittedName>
        <fullName evidence="1">Uncharacterized protein</fullName>
    </submittedName>
</protein>
<dbReference type="AlphaFoldDB" id="A0A7S7L5C5"/>
<keyword evidence="2" id="KW-1185">Reference proteome</keyword>
<dbReference type="KEGG" id="aia:AWH56_018750"/>
<sequence>MNTGIEKIGSNNIDDEKLEVYIEAHENLLDFMEPNLFETNKSNMRSGSGSQQTYLNPNEKGEYFFTYIIGDIQNSEVVKENALDADIVVLLTNPSGISEEIKRITLKKK</sequence>
<dbReference type="RefSeq" id="WP_182081026.1">
    <property type="nucleotide sequence ID" value="NZ_CP063356.2"/>
</dbReference>
<reference evidence="1 2" key="1">
    <citation type="journal article" date="2017" name="Genome Announc.">
        <title>Draft Genome Sequences of Four Alkaliphilic Bacteria Belonging to the Anaerobacillus Genus.</title>
        <authorList>
            <person name="Bassil N.M."/>
            <person name="Lloyd J.R."/>
        </authorList>
    </citation>
    <scope>NUCLEOTIDE SEQUENCE [LARGE SCALE GENOMIC DNA]</scope>
    <source>
        <strain evidence="1 2">NB2006</strain>
    </source>
</reference>
<accession>A0A7S7L5C5</accession>